<evidence type="ECO:0000313" key="2">
    <source>
        <dbReference type="EMBL" id="CAD1478809.1"/>
    </source>
</evidence>
<organism evidence="2 3">
    <name type="scientific">Heterotrigona itama</name>
    <dbReference type="NCBI Taxonomy" id="395501"/>
    <lineage>
        <taxon>Eukaryota</taxon>
        <taxon>Metazoa</taxon>
        <taxon>Ecdysozoa</taxon>
        <taxon>Arthropoda</taxon>
        <taxon>Hexapoda</taxon>
        <taxon>Insecta</taxon>
        <taxon>Pterygota</taxon>
        <taxon>Neoptera</taxon>
        <taxon>Endopterygota</taxon>
        <taxon>Hymenoptera</taxon>
        <taxon>Apocrita</taxon>
        <taxon>Aculeata</taxon>
        <taxon>Apoidea</taxon>
        <taxon>Anthophila</taxon>
        <taxon>Apidae</taxon>
        <taxon>Heterotrigona</taxon>
    </lineage>
</organism>
<gene>
    <name evidence="2" type="ORF">MHI_LOCUS826224</name>
</gene>
<name>A0A6V7HH69_9HYME</name>
<feature type="compositionally biased region" description="Basic and acidic residues" evidence="1">
    <location>
        <begin position="57"/>
        <end position="69"/>
    </location>
</feature>
<keyword evidence="3" id="KW-1185">Reference proteome</keyword>
<proteinExistence type="predicted"/>
<evidence type="ECO:0000313" key="3">
    <source>
        <dbReference type="Proteomes" id="UP000752696"/>
    </source>
</evidence>
<evidence type="ECO:0000256" key="1">
    <source>
        <dbReference type="SAM" id="MobiDB-lite"/>
    </source>
</evidence>
<feature type="region of interest" description="Disordered" evidence="1">
    <location>
        <begin position="29"/>
        <end position="104"/>
    </location>
</feature>
<comment type="caution">
    <text evidence="2">The sequence shown here is derived from an EMBL/GenBank/DDBJ whole genome shotgun (WGS) entry which is preliminary data.</text>
</comment>
<dbReference type="Proteomes" id="UP000752696">
    <property type="component" value="Unassembled WGS sequence"/>
</dbReference>
<sequence length="104" mass="12313">MFLEGFAYLANLVSSSPLVPQQRLHERVAESSTYWKRSRRQQTRLTRHAKSRRVNRRTRERERERERESFGQVTDYTDLQVPPSFFDDTSSTALGMHTRRGLTP</sequence>
<accession>A0A6V7HH69</accession>
<protein>
    <submittedName>
        <fullName evidence="2">Uncharacterized protein</fullName>
    </submittedName>
</protein>
<dbReference type="OrthoDB" id="10633840at2759"/>
<feature type="compositionally biased region" description="Basic residues" evidence="1">
    <location>
        <begin position="36"/>
        <end position="56"/>
    </location>
</feature>
<dbReference type="AlphaFoldDB" id="A0A6V7HH69"/>
<dbReference type="EMBL" id="CAJDYZ010011030">
    <property type="protein sequence ID" value="CAD1478809.1"/>
    <property type="molecule type" value="Genomic_DNA"/>
</dbReference>
<reference evidence="2" key="1">
    <citation type="submission" date="2020-07" db="EMBL/GenBank/DDBJ databases">
        <authorList>
            <person name="Nazaruddin N."/>
        </authorList>
    </citation>
    <scope>NUCLEOTIDE SEQUENCE</scope>
</reference>